<dbReference type="EMBL" id="SHMB01000003">
    <property type="protein sequence ID" value="TAA29858.1"/>
    <property type="molecule type" value="Genomic_DNA"/>
</dbReference>
<organism evidence="4 5">
    <name type="scientific">Pseudoxanthomonas winnipegensis</name>
    <dbReference type="NCBI Taxonomy" id="2480810"/>
    <lineage>
        <taxon>Bacteria</taxon>
        <taxon>Pseudomonadati</taxon>
        <taxon>Pseudomonadota</taxon>
        <taxon>Gammaproteobacteria</taxon>
        <taxon>Lysobacterales</taxon>
        <taxon>Lysobacteraceae</taxon>
        <taxon>Pseudoxanthomonas</taxon>
    </lineage>
</organism>
<evidence type="ECO:0000313" key="4">
    <source>
        <dbReference type="EMBL" id="TAA29858.1"/>
    </source>
</evidence>
<keyword evidence="2" id="KW-1133">Transmembrane helix</keyword>
<reference evidence="4 5" key="1">
    <citation type="submission" date="2019-02" db="EMBL/GenBank/DDBJ databases">
        <title>WGS of Pseudoxanthomonas species novum from clinical isolates.</title>
        <authorList>
            <person name="Bernier A.-M."/>
            <person name="Bernard K."/>
            <person name="Vachon A."/>
        </authorList>
    </citation>
    <scope>NUCLEOTIDE SEQUENCE [LARGE SCALE GENOMIC DNA]</scope>
    <source>
        <strain evidence="4 5">NML171202</strain>
    </source>
</reference>
<name>A0A4Q8LIU3_9GAMM</name>
<comment type="caution">
    <text evidence="4">The sequence shown here is derived from an EMBL/GenBank/DDBJ whole genome shotgun (WGS) entry which is preliminary data.</text>
</comment>
<dbReference type="InterPro" id="IPR002104">
    <property type="entry name" value="Integrase_catalytic"/>
</dbReference>
<dbReference type="Gene3D" id="1.10.443.10">
    <property type="entry name" value="Intergrase catalytic core"/>
    <property type="match status" value="1"/>
</dbReference>
<accession>A0A4Q8LIU3</accession>
<evidence type="ECO:0000256" key="2">
    <source>
        <dbReference type="SAM" id="Phobius"/>
    </source>
</evidence>
<evidence type="ECO:0000256" key="1">
    <source>
        <dbReference type="ARBA" id="ARBA00023172"/>
    </source>
</evidence>
<sequence>MLFYATFVNVIGAVIIGLIINPIRVNDINRIGVHLKSDRASLAYKVISFLDQDAASRYVLTHRESGRVPIASSIYETHLAQKSDSQKTRSGSLYGIATLYSWADERGIDLDTRLLSGEGLAPSQISAFSAWLRTRLGEGEKVKLTPESRTTHNQTLHFCRQTFVHFITQYATSTSAVAERVLQIELLANSQGREWARVRIKTRKKRVAPDLTDEELARIEEFLLPENRSRQVGQDIAWRDYLLWRLTIEFGLRLGEVLSLRLQDCPALGRNYISVVRIEERDDGVIDPRGAHAPRPKTLSRDLRFLWKETRFPHLIAQYTTRFRRASVKEHGRQVYRWVLPHPFLIVATNGNPLSISTANDVASAIKEATGINFHWHLARHAFFNRMYLRAKTNQELQDLVYWGGWESEKSLEIYSRRARADRARGVMRSENENWSWTALQ</sequence>
<proteinExistence type="predicted"/>
<dbReference type="GO" id="GO:0003677">
    <property type="term" value="F:DNA binding"/>
    <property type="evidence" value="ECO:0007669"/>
    <property type="project" value="InterPro"/>
</dbReference>
<feature type="domain" description="Tyr recombinase" evidence="3">
    <location>
        <begin position="206"/>
        <end position="429"/>
    </location>
</feature>
<feature type="transmembrane region" description="Helical" evidence="2">
    <location>
        <begin position="6"/>
        <end position="23"/>
    </location>
</feature>
<gene>
    <name evidence="4" type="ORF">EA661_09965</name>
</gene>
<keyword evidence="2" id="KW-0472">Membrane</keyword>
<dbReference type="AlphaFoldDB" id="A0A4Q8LIU3"/>
<protein>
    <recommendedName>
        <fullName evidence="3">Tyr recombinase domain-containing protein</fullName>
    </recommendedName>
</protein>
<keyword evidence="1" id="KW-0233">DNA recombination</keyword>
<dbReference type="GO" id="GO:0006310">
    <property type="term" value="P:DNA recombination"/>
    <property type="evidence" value="ECO:0007669"/>
    <property type="project" value="UniProtKB-KW"/>
</dbReference>
<evidence type="ECO:0000313" key="5">
    <source>
        <dbReference type="Proteomes" id="UP000291286"/>
    </source>
</evidence>
<keyword evidence="2" id="KW-0812">Transmembrane</keyword>
<dbReference type="GO" id="GO:0015074">
    <property type="term" value="P:DNA integration"/>
    <property type="evidence" value="ECO:0007669"/>
    <property type="project" value="InterPro"/>
</dbReference>
<dbReference type="Proteomes" id="UP000291286">
    <property type="component" value="Unassembled WGS sequence"/>
</dbReference>
<dbReference type="InterPro" id="IPR013762">
    <property type="entry name" value="Integrase-like_cat_sf"/>
</dbReference>
<evidence type="ECO:0000259" key="3">
    <source>
        <dbReference type="PROSITE" id="PS51898"/>
    </source>
</evidence>
<dbReference type="PROSITE" id="PS51898">
    <property type="entry name" value="TYR_RECOMBINASE"/>
    <property type="match status" value="1"/>
</dbReference>
<dbReference type="InterPro" id="IPR011010">
    <property type="entry name" value="DNA_brk_join_enz"/>
</dbReference>
<dbReference type="SUPFAM" id="SSF56349">
    <property type="entry name" value="DNA breaking-rejoining enzymes"/>
    <property type="match status" value="1"/>
</dbReference>